<evidence type="ECO:0000256" key="1">
    <source>
        <dbReference type="SAM" id="MobiDB-lite"/>
    </source>
</evidence>
<evidence type="ECO:0000313" key="3">
    <source>
        <dbReference type="Proteomes" id="UP000053611"/>
    </source>
</evidence>
<dbReference type="Proteomes" id="UP000053611">
    <property type="component" value="Unassembled WGS sequence"/>
</dbReference>
<evidence type="ECO:0000313" key="2">
    <source>
        <dbReference type="EMBL" id="KLT45863.1"/>
    </source>
</evidence>
<feature type="region of interest" description="Disordered" evidence="1">
    <location>
        <begin position="57"/>
        <end position="113"/>
    </location>
</feature>
<accession>A0A0J0XXT9</accession>
<protein>
    <submittedName>
        <fullName evidence="2">Uncharacterized protein</fullName>
    </submittedName>
</protein>
<feature type="region of interest" description="Disordered" evidence="1">
    <location>
        <begin position="1"/>
        <end position="26"/>
    </location>
</feature>
<dbReference type="AlphaFoldDB" id="A0A0J0XXT9"/>
<dbReference type="EMBL" id="KQ087179">
    <property type="protein sequence ID" value="KLT45863.1"/>
    <property type="molecule type" value="Genomic_DNA"/>
</dbReference>
<dbReference type="GeneID" id="28988086"/>
<feature type="compositionally biased region" description="Low complexity" evidence="1">
    <location>
        <begin position="71"/>
        <end position="113"/>
    </location>
</feature>
<dbReference type="RefSeq" id="XP_018282354.1">
    <property type="nucleotide sequence ID" value="XM_018427483.1"/>
</dbReference>
<name>A0A0J0XXT9_9TREE</name>
<sequence>MLAALPEDMPTTATTSGDVEVQGPPIWVSTKGATTIDGSVMPVETTVRSSSVVAQTAVSSDSALPATRPRTSAGSFSRGATSSTASSVSGIVASASRSSSTAPPSTSAPVSSATSGALRAAPGIILTVLTAAFFI</sequence>
<gene>
    <name evidence="2" type="ORF">CC85DRAFT_87153</name>
</gene>
<keyword evidence="3" id="KW-1185">Reference proteome</keyword>
<proteinExistence type="predicted"/>
<reference evidence="2 3" key="1">
    <citation type="submission" date="2015-03" db="EMBL/GenBank/DDBJ databases">
        <title>Genomics and transcriptomics of the oil-accumulating basidiomycete yeast T. oleaginosus allow insights into substrate utilization and the diverse evolutionary trajectories of mating systems in fungi.</title>
        <authorList>
            <consortium name="DOE Joint Genome Institute"/>
            <person name="Kourist R."/>
            <person name="Kracht O."/>
            <person name="Bracharz F."/>
            <person name="Lipzen A."/>
            <person name="Nolan M."/>
            <person name="Ohm R."/>
            <person name="Grigoriev I."/>
            <person name="Sun S."/>
            <person name="Heitman J."/>
            <person name="Bruck T."/>
            <person name="Nowrousian M."/>
        </authorList>
    </citation>
    <scope>NUCLEOTIDE SEQUENCE [LARGE SCALE GENOMIC DNA]</scope>
    <source>
        <strain evidence="2 3">IBC0246</strain>
    </source>
</reference>
<organism evidence="2 3">
    <name type="scientific">Cutaneotrichosporon oleaginosum</name>
    <dbReference type="NCBI Taxonomy" id="879819"/>
    <lineage>
        <taxon>Eukaryota</taxon>
        <taxon>Fungi</taxon>
        <taxon>Dikarya</taxon>
        <taxon>Basidiomycota</taxon>
        <taxon>Agaricomycotina</taxon>
        <taxon>Tremellomycetes</taxon>
        <taxon>Trichosporonales</taxon>
        <taxon>Trichosporonaceae</taxon>
        <taxon>Cutaneotrichosporon</taxon>
    </lineage>
</organism>